<keyword evidence="3" id="KW-1185">Reference proteome</keyword>
<organism evidence="2 3">
    <name type="scientific">Roseateles subflavus</name>
    <dbReference type="NCBI Taxonomy" id="3053353"/>
    <lineage>
        <taxon>Bacteria</taxon>
        <taxon>Pseudomonadati</taxon>
        <taxon>Pseudomonadota</taxon>
        <taxon>Betaproteobacteria</taxon>
        <taxon>Burkholderiales</taxon>
        <taxon>Sphaerotilaceae</taxon>
        <taxon>Roseateles</taxon>
    </lineage>
</organism>
<proteinExistence type="predicted"/>
<keyword evidence="1" id="KW-0732">Signal</keyword>
<evidence type="ECO:0000256" key="1">
    <source>
        <dbReference type="SAM" id="SignalP"/>
    </source>
</evidence>
<dbReference type="EMBL" id="JASVDS010000002">
    <property type="protein sequence ID" value="MDL5031861.1"/>
    <property type="molecule type" value="Genomic_DNA"/>
</dbReference>
<reference evidence="2 3" key="1">
    <citation type="submission" date="2023-06" db="EMBL/GenBank/DDBJ databases">
        <title>Pelomonas sp. APW6 16S ribosomal RNA gene genome sequencing and assembly.</title>
        <authorList>
            <person name="Woo H."/>
        </authorList>
    </citation>
    <scope>NUCLEOTIDE SEQUENCE [LARGE SCALE GENOMIC DNA]</scope>
    <source>
        <strain evidence="2 3">APW6</strain>
    </source>
</reference>
<evidence type="ECO:0000313" key="3">
    <source>
        <dbReference type="Proteomes" id="UP001238603"/>
    </source>
</evidence>
<dbReference type="Proteomes" id="UP001238603">
    <property type="component" value="Unassembled WGS sequence"/>
</dbReference>
<evidence type="ECO:0000313" key="2">
    <source>
        <dbReference type="EMBL" id="MDL5031861.1"/>
    </source>
</evidence>
<protein>
    <submittedName>
        <fullName evidence="2">Uncharacterized protein</fullName>
    </submittedName>
</protein>
<feature type="signal peptide" evidence="1">
    <location>
        <begin position="1"/>
        <end position="18"/>
    </location>
</feature>
<gene>
    <name evidence="2" type="ORF">QRD43_08060</name>
</gene>
<dbReference type="RefSeq" id="WP_285981972.1">
    <property type="nucleotide sequence ID" value="NZ_JASVDS010000002.1"/>
</dbReference>
<sequence>MRALLPICLLPLSLPLQAAEVSLKIHTEMDAWASYDKPLPKPSWNKDGTLSAWALGHGTGSESIVETGARVVSSKQALHLCYATRQRTHAPGEPIPAIAFPMVLEFRVRGLPRGDYVVRETGACR</sequence>
<name>A0ABT7LG80_9BURK</name>
<comment type="caution">
    <text evidence="2">The sequence shown here is derived from an EMBL/GenBank/DDBJ whole genome shotgun (WGS) entry which is preliminary data.</text>
</comment>
<feature type="chain" id="PRO_5046115911" evidence="1">
    <location>
        <begin position="19"/>
        <end position="125"/>
    </location>
</feature>
<accession>A0ABT7LG80</accession>